<keyword evidence="7" id="KW-1185">Reference proteome</keyword>
<accession>A0A7M4EZZ3</accession>
<dbReference type="GO" id="GO:0005615">
    <property type="term" value="C:extracellular space"/>
    <property type="evidence" value="ECO:0007669"/>
    <property type="project" value="UniProtKB-KW"/>
</dbReference>
<evidence type="ECO:0000256" key="4">
    <source>
        <dbReference type="ARBA" id="ARBA00022525"/>
    </source>
</evidence>
<dbReference type="CDD" id="cd00273">
    <property type="entry name" value="Chemokine_CXC"/>
    <property type="match status" value="1"/>
</dbReference>
<dbReference type="SUPFAM" id="SSF54117">
    <property type="entry name" value="Interleukin 8-like chemokines"/>
    <property type="match status" value="1"/>
</dbReference>
<comment type="similarity">
    <text evidence="2">Belongs to the intercrine alpha (chemokine CxC) family.</text>
</comment>
<dbReference type="InterPro" id="IPR001811">
    <property type="entry name" value="Chemokine_IL8-like_dom"/>
</dbReference>
<name>A0A7M4EZZ3_CROPO</name>
<dbReference type="FunFam" id="2.40.50.40:FF:000004">
    <property type="entry name" value="C-X-C motif chemokine"/>
    <property type="match status" value="1"/>
</dbReference>
<dbReference type="Ensembl" id="ENSCPRT00005019367.1">
    <property type="protein sequence ID" value="ENSCPRP00005016528.1"/>
    <property type="gene ID" value="ENSCPRG00005011522.1"/>
</dbReference>
<evidence type="ECO:0000313" key="7">
    <source>
        <dbReference type="Proteomes" id="UP000594220"/>
    </source>
</evidence>
<dbReference type="Proteomes" id="UP000594220">
    <property type="component" value="Unplaced"/>
</dbReference>
<organism evidence="6 7">
    <name type="scientific">Crocodylus porosus</name>
    <name type="common">Saltwater crocodile</name>
    <name type="synonym">Estuarine crocodile</name>
    <dbReference type="NCBI Taxonomy" id="8502"/>
    <lineage>
        <taxon>Eukaryota</taxon>
        <taxon>Metazoa</taxon>
        <taxon>Chordata</taxon>
        <taxon>Craniata</taxon>
        <taxon>Vertebrata</taxon>
        <taxon>Euteleostomi</taxon>
        <taxon>Archelosauria</taxon>
        <taxon>Archosauria</taxon>
        <taxon>Crocodylia</taxon>
        <taxon>Longirostres</taxon>
        <taxon>Crocodylidae</taxon>
        <taxon>Crocodylus</taxon>
    </lineage>
</organism>
<dbReference type="Gene3D" id="2.40.50.40">
    <property type="match status" value="1"/>
</dbReference>
<dbReference type="GO" id="GO:0008009">
    <property type="term" value="F:chemokine activity"/>
    <property type="evidence" value="ECO:0007669"/>
    <property type="project" value="InterPro"/>
</dbReference>
<sequence length="97" mass="11023">PSFYAFVVEVKTPVQHSLCSLLLLFLVRINMKGARCLCLQTTDKIVFGHKQIKTIEIFPESTSCENVEIIVSLKTGRQICLDPKATQIKTIFQQLIR</sequence>
<evidence type="ECO:0000313" key="6">
    <source>
        <dbReference type="Ensembl" id="ENSCPRP00005016528.1"/>
    </source>
</evidence>
<dbReference type="InterPro" id="IPR001089">
    <property type="entry name" value="Chemokine_CXC"/>
</dbReference>
<comment type="subcellular location">
    <subcellularLocation>
        <location evidence="1">Secreted</location>
    </subcellularLocation>
</comment>
<evidence type="ECO:0000256" key="3">
    <source>
        <dbReference type="ARBA" id="ARBA00022514"/>
    </source>
</evidence>
<keyword evidence="3" id="KW-0202">Cytokine</keyword>
<dbReference type="Pfam" id="PF00048">
    <property type="entry name" value="IL8"/>
    <property type="match status" value="1"/>
</dbReference>
<keyword evidence="4" id="KW-0964">Secreted</keyword>
<dbReference type="OMA" id="RINMKGA"/>
<dbReference type="GO" id="GO:0006955">
    <property type="term" value="P:immune response"/>
    <property type="evidence" value="ECO:0007669"/>
    <property type="project" value="InterPro"/>
</dbReference>
<feature type="domain" description="Chemokine interleukin-8-like" evidence="5">
    <location>
        <begin position="33"/>
        <end position="95"/>
    </location>
</feature>
<dbReference type="InterPro" id="IPR036048">
    <property type="entry name" value="Interleukin_8-like_sf"/>
</dbReference>
<dbReference type="AlphaFoldDB" id="A0A7M4EZZ3"/>
<protein>
    <recommendedName>
        <fullName evidence="5">Chemokine interleukin-8-like domain-containing protein</fullName>
    </recommendedName>
</protein>
<dbReference type="InterPro" id="IPR033899">
    <property type="entry name" value="CXC_Chemokine_domain"/>
</dbReference>
<dbReference type="PANTHER" id="PTHR12015">
    <property type="entry name" value="SMALL INDUCIBLE CYTOKINE A"/>
    <property type="match status" value="1"/>
</dbReference>
<reference evidence="6" key="1">
    <citation type="submission" date="2025-08" db="UniProtKB">
        <authorList>
            <consortium name="Ensembl"/>
        </authorList>
    </citation>
    <scope>IDENTIFICATION</scope>
</reference>
<dbReference type="InterPro" id="IPR039809">
    <property type="entry name" value="Chemokine_b/g/d"/>
</dbReference>
<dbReference type="GO" id="GO:0006952">
    <property type="term" value="P:defense response"/>
    <property type="evidence" value="ECO:0007669"/>
    <property type="project" value="InterPro"/>
</dbReference>
<evidence type="ECO:0000259" key="5">
    <source>
        <dbReference type="SMART" id="SM00199"/>
    </source>
</evidence>
<evidence type="ECO:0000256" key="1">
    <source>
        <dbReference type="ARBA" id="ARBA00004613"/>
    </source>
</evidence>
<dbReference type="PRINTS" id="PR00437">
    <property type="entry name" value="SMALLCYTKCXC"/>
</dbReference>
<evidence type="ECO:0000256" key="2">
    <source>
        <dbReference type="ARBA" id="ARBA00010665"/>
    </source>
</evidence>
<dbReference type="GeneTree" id="ENSGT00990000206303"/>
<proteinExistence type="inferred from homology"/>
<dbReference type="SMART" id="SM00199">
    <property type="entry name" value="SCY"/>
    <property type="match status" value="1"/>
</dbReference>
<reference evidence="6" key="2">
    <citation type="submission" date="2025-09" db="UniProtKB">
        <authorList>
            <consortium name="Ensembl"/>
        </authorList>
    </citation>
    <scope>IDENTIFICATION</scope>
</reference>